<dbReference type="FunFam" id="1.20.1560.10:FF:000003">
    <property type="entry name" value="ABC transporter C family member 10"/>
    <property type="match status" value="1"/>
</dbReference>
<evidence type="ECO:0000313" key="12">
    <source>
        <dbReference type="Proteomes" id="UP000243217"/>
    </source>
</evidence>
<keyword evidence="7 9" id="KW-1133">Transmembrane helix</keyword>
<evidence type="ECO:0000256" key="2">
    <source>
        <dbReference type="ARBA" id="ARBA00022448"/>
    </source>
</evidence>
<sequence>MSATIISLYGCRLIFLGILQALALSCTLYGPVVLKAILIQVENGNQFDVELVLKYIISLFIVQVVQAIMTAHVNLGNQILTIKLTSALQHLLFQKSLVLNAKCRRAKTTGEIANMFSTDIQWIISFALFTNQIWLVPAQLVVLLAMLYSIIGWAAFIGATVIALTLISNNVLVSAQRRAYKMLMQQKDERMKAINEVFGAMHIIKMNAWEEKFGDKINTLRKAELLTLSRLVIINSMQIGFLFSAPVLVTVASFAIYTLIMQQSMTAAKVFTALSLFTLLRRPMMYLPRMLASLMQALVALKRISEFLKLEEKDVNNVMTRENMTQNQLSVYDDKNIDVQIVNGTFTWDFNIKPLFSCIDLTIRRGEFIVIHGSVGE</sequence>
<feature type="transmembrane region" description="Helical" evidence="9">
    <location>
        <begin position="231"/>
        <end position="257"/>
    </location>
</feature>
<feature type="domain" description="ABC transmembrane type-1" evidence="10">
    <location>
        <begin position="14"/>
        <end position="296"/>
    </location>
</feature>
<dbReference type="AlphaFoldDB" id="A0A1V9YSK0"/>
<dbReference type="Proteomes" id="UP000243217">
    <property type="component" value="Unassembled WGS sequence"/>
</dbReference>
<feature type="transmembrane region" description="Helical" evidence="9">
    <location>
        <begin position="52"/>
        <end position="75"/>
    </location>
</feature>
<evidence type="ECO:0000256" key="3">
    <source>
        <dbReference type="ARBA" id="ARBA00022692"/>
    </source>
</evidence>
<dbReference type="InterPro" id="IPR044746">
    <property type="entry name" value="ABCC_6TM_D1"/>
</dbReference>
<dbReference type="InterPro" id="IPR011527">
    <property type="entry name" value="ABC1_TM_dom"/>
</dbReference>
<evidence type="ECO:0000259" key="10">
    <source>
        <dbReference type="PROSITE" id="PS50929"/>
    </source>
</evidence>
<name>A0A1V9YSK0_9STRA</name>
<organism evidence="11 12">
    <name type="scientific">Thraustotheca clavata</name>
    <dbReference type="NCBI Taxonomy" id="74557"/>
    <lineage>
        <taxon>Eukaryota</taxon>
        <taxon>Sar</taxon>
        <taxon>Stramenopiles</taxon>
        <taxon>Oomycota</taxon>
        <taxon>Saprolegniomycetes</taxon>
        <taxon>Saprolegniales</taxon>
        <taxon>Achlyaceae</taxon>
        <taxon>Thraustotheca</taxon>
    </lineage>
</organism>
<dbReference type="GO" id="GO:0140359">
    <property type="term" value="F:ABC-type transporter activity"/>
    <property type="evidence" value="ECO:0007669"/>
    <property type="project" value="InterPro"/>
</dbReference>
<evidence type="ECO:0000256" key="5">
    <source>
        <dbReference type="ARBA" id="ARBA00022741"/>
    </source>
</evidence>
<proteinExistence type="predicted"/>
<evidence type="ECO:0000256" key="1">
    <source>
        <dbReference type="ARBA" id="ARBA00004127"/>
    </source>
</evidence>
<dbReference type="PANTHER" id="PTHR24223">
    <property type="entry name" value="ATP-BINDING CASSETTE SUB-FAMILY C"/>
    <property type="match status" value="1"/>
</dbReference>
<keyword evidence="2" id="KW-0813">Transport</keyword>
<keyword evidence="4" id="KW-0677">Repeat</keyword>
<dbReference type="GO" id="GO:0005524">
    <property type="term" value="F:ATP binding"/>
    <property type="evidence" value="ECO:0007669"/>
    <property type="project" value="UniProtKB-KW"/>
</dbReference>
<comment type="caution">
    <text evidence="11">The sequence shown here is derived from an EMBL/GenBank/DDBJ whole genome shotgun (WGS) entry which is preliminary data.</text>
</comment>
<dbReference type="PROSITE" id="PS50929">
    <property type="entry name" value="ABC_TM1F"/>
    <property type="match status" value="1"/>
</dbReference>
<protein>
    <submittedName>
        <fullName evidence="11">ATP-binding Cassette (ABC) Superfamily</fullName>
    </submittedName>
</protein>
<keyword evidence="8 9" id="KW-0472">Membrane</keyword>
<accession>A0A1V9YSK0</accession>
<keyword evidence="3 9" id="KW-0812">Transmembrane</keyword>
<dbReference type="SUPFAM" id="SSF90123">
    <property type="entry name" value="ABC transporter transmembrane region"/>
    <property type="match status" value="1"/>
</dbReference>
<feature type="non-terminal residue" evidence="11">
    <location>
        <position position="377"/>
    </location>
</feature>
<dbReference type="CDD" id="cd18579">
    <property type="entry name" value="ABC_6TM_ABCC_D1"/>
    <property type="match status" value="1"/>
</dbReference>
<gene>
    <name evidence="11" type="ORF">THRCLA_10229</name>
</gene>
<evidence type="ECO:0000256" key="7">
    <source>
        <dbReference type="ARBA" id="ARBA00022989"/>
    </source>
</evidence>
<dbReference type="Gene3D" id="1.20.1560.10">
    <property type="entry name" value="ABC transporter type 1, transmembrane domain"/>
    <property type="match status" value="1"/>
</dbReference>
<feature type="transmembrane region" description="Helical" evidence="9">
    <location>
        <begin position="12"/>
        <end position="32"/>
    </location>
</feature>
<feature type="transmembrane region" description="Helical" evidence="9">
    <location>
        <begin position="150"/>
        <end position="173"/>
    </location>
</feature>
<feature type="transmembrane region" description="Helical" evidence="9">
    <location>
        <begin position="122"/>
        <end position="144"/>
    </location>
</feature>
<dbReference type="GO" id="GO:0012505">
    <property type="term" value="C:endomembrane system"/>
    <property type="evidence" value="ECO:0007669"/>
    <property type="project" value="UniProtKB-SubCell"/>
</dbReference>
<keyword evidence="6 11" id="KW-0067">ATP-binding</keyword>
<evidence type="ECO:0000256" key="8">
    <source>
        <dbReference type="ARBA" id="ARBA00023136"/>
    </source>
</evidence>
<comment type="subcellular location">
    <subcellularLocation>
        <location evidence="1">Endomembrane system</location>
        <topology evidence="1">Multi-pass membrane protein</topology>
    </subcellularLocation>
</comment>
<dbReference type="STRING" id="74557.A0A1V9YSK0"/>
<dbReference type="OrthoDB" id="74382at2759"/>
<dbReference type="InterPro" id="IPR050173">
    <property type="entry name" value="ABC_transporter_C-like"/>
</dbReference>
<dbReference type="EMBL" id="JNBS01003120">
    <property type="protein sequence ID" value="OQR88580.1"/>
    <property type="molecule type" value="Genomic_DNA"/>
</dbReference>
<dbReference type="GO" id="GO:0016020">
    <property type="term" value="C:membrane"/>
    <property type="evidence" value="ECO:0007669"/>
    <property type="project" value="InterPro"/>
</dbReference>
<keyword evidence="12" id="KW-1185">Reference proteome</keyword>
<keyword evidence="5" id="KW-0547">Nucleotide-binding</keyword>
<evidence type="ECO:0000256" key="6">
    <source>
        <dbReference type="ARBA" id="ARBA00022840"/>
    </source>
</evidence>
<evidence type="ECO:0000313" key="11">
    <source>
        <dbReference type="EMBL" id="OQR88580.1"/>
    </source>
</evidence>
<evidence type="ECO:0000256" key="9">
    <source>
        <dbReference type="SAM" id="Phobius"/>
    </source>
</evidence>
<reference evidence="11 12" key="1">
    <citation type="journal article" date="2014" name="Genome Biol. Evol.">
        <title>The secreted proteins of Achlya hypogyna and Thraustotheca clavata identify the ancestral oomycete secretome and reveal gene acquisitions by horizontal gene transfer.</title>
        <authorList>
            <person name="Misner I."/>
            <person name="Blouin N."/>
            <person name="Leonard G."/>
            <person name="Richards T.A."/>
            <person name="Lane C.E."/>
        </authorList>
    </citation>
    <scope>NUCLEOTIDE SEQUENCE [LARGE SCALE GENOMIC DNA]</scope>
    <source>
        <strain evidence="11 12">ATCC 34112</strain>
    </source>
</reference>
<dbReference type="Pfam" id="PF00664">
    <property type="entry name" value="ABC_membrane"/>
    <property type="match status" value="1"/>
</dbReference>
<dbReference type="PANTHER" id="PTHR24223:SF443">
    <property type="entry name" value="MULTIDRUG-RESISTANCE LIKE PROTEIN 1, ISOFORM I"/>
    <property type="match status" value="1"/>
</dbReference>
<dbReference type="InterPro" id="IPR036640">
    <property type="entry name" value="ABC1_TM_sf"/>
</dbReference>
<evidence type="ECO:0000256" key="4">
    <source>
        <dbReference type="ARBA" id="ARBA00022737"/>
    </source>
</evidence>